<protein>
    <recommendedName>
        <fullName evidence="13">Taste receptor type 2</fullName>
    </recommendedName>
</protein>
<evidence type="ECO:0000256" key="6">
    <source>
        <dbReference type="ARBA" id="ARBA00022989"/>
    </source>
</evidence>
<feature type="transmembrane region" description="Helical" evidence="14">
    <location>
        <begin position="88"/>
        <end position="109"/>
    </location>
</feature>
<dbReference type="PANTHER" id="PTHR11394:SF70">
    <property type="entry name" value="TASTE RECEPTOR TYPE 2 MEMBER 42"/>
    <property type="match status" value="1"/>
</dbReference>
<evidence type="ECO:0000313" key="15">
    <source>
        <dbReference type="Proteomes" id="UP000694923"/>
    </source>
</evidence>
<accession>A0ABM0RSY3</accession>
<keyword evidence="4 13" id="KW-0716">Sensory transduction</keyword>
<dbReference type="CDD" id="cd15024">
    <property type="entry name" value="7tm_TAS2R42"/>
    <property type="match status" value="1"/>
</dbReference>
<dbReference type="GeneID" id="103601121"/>
<dbReference type="Proteomes" id="UP000694923">
    <property type="component" value="Unplaced"/>
</dbReference>
<evidence type="ECO:0000256" key="9">
    <source>
        <dbReference type="ARBA" id="ARBA00023170"/>
    </source>
</evidence>
<keyword evidence="5 13" id="KW-0812">Transmembrane</keyword>
<feature type="transmembrane region" description="Helical" evidence="14">
    <location>
        <begin position="234"/>
        <end position="257"/>
    </location>
</feature>
<feature type="transmembrane region" description="Helical" evidence="14">
    <location>
        <begin position="263"/>
        <end position="282"/>
    </location>
</feature>
<dbReference type="Gene3D" id="1.20.1070.10">
    <property type="entry name" value="Rhodopsin 7-helix transmembrane proteins"/>
    <property type="match status" value="1"/>
</dbReference>
<evidence type="ECO:0000256" key="7">
    <source>
        <dbReference type="ARBA" id="ARBA00023040"/>
    </source>
</evidence>
<dbReference type="RefSeq" id="XP_008583724.1">
    <property type="nucleotide sequence ID" value="XM_008585502.1"/>
</dbReference>
<reference evidence="16" key="1">
    <citation type="submission" date="2025-08" db="UniProtKB">
        <authorList>
            <consortium name="RefSeq"/>
        </authorList>
    </citation>
    <scope>IDENTIFICATION</scope>
</reference>
<keyword evidence="3 13" id="KW-0919">Taste</keyword>
<keyword evidence="7 13" id="KW-0297">G-protein coupled receptor</keyword>
<gene>
    <name evidence="16" type="primary">LOC103601121</name>
</gene>
<evidence type="ECO:0000256" key="14">
    <source>
        <dbReference type="SAM" id="Phobius"/>
    </source>
</evidence>
<evidence type="ECO:0000256" key="5">
    <source>
        <dbReference type="ARBA" id="ARBA00022692"/>
    </source>
</evidence>
<organism evidence="15 16">
    <name type="scientific">Galeopterus variegatus</name>
    <name type="common">Malayan flying lemur</name>
    <name type="synonym">Cynocephalus variegatus</name>
    <dbReference type="NCBI Taxonomy" id="482537"/>
    <lineage>
        <taxon>Eukaryota</taxon>
        <taxon>Metazoa</taxon>
        <taxon>Chordata</taxon>
        <taxon>Craniata</taxon>
        <taxon>Vertebrata</taxon>
        <taxon>Euteleostomi</taxon>
        <taxon>Mammalia</taxon>
        <taxon>Eutheria</taxon>
        <taxon>Euarchontoglires</taxon>
        <taxon>Dermoptera</taxon>
        <taxon>Cynocephalidae</taxon>
        <taxon>Galeopterus</taxon>
    </lineage>
</organism>
<dbReference type="SUPFAM" id="SSF81321">
    <property type="entry name" value="Family A G protein-coupled receptor-like"/>
    <property type="match status" value="1"/>
</dbReference>
<dbReference type="Pfam" id="PF05296">
    <property type="entry name" value="TAS2R"/>
    <property type="match status" value="1"/>
</dbReference>
<comment type="function">
    <text evidence="11">Receptor that may play a role in the perception of bitterness and is gustducin-linked. May play a role in sensing the chemical composition of the gastrointestinal content. The activity of this receptor may stimulate alpha gustducin, mediate PLC-beta-2 activation and lead to the gating of TRPM5.</text>
</comment>
<dbReference type="PANTHER" id="PTHR11394">
    <property type="entry name" value="TASTE RECEPTOR TYPE 2"/>
    <property type="match status" value="1"/>
</dbReference>
<feature type="transmembrane region" description="Helical" evidence="14">
    <location>
        <begin position="6"/>
        <end position="31"/>
    </location>
</feature>
<evidence type="ECO:0000256" key="11">
    <source>
        <dbReference type="ARBA" id="ARBA00024847"/>
    </source>
</evidence>
<evidence type="ECO:0000256" key="10">
    <source>
        <dbReference type="ARBA" id="ARBA00023224"/>
    </source>
</evidence>
<keyword evidence="10 13" id="KW-0807">Transducer</keyword>
<comment type="subcellular location">
    <subcellularLocation>
        <location evidence="1 13">Membrane</location>
        <topology evidence="1 13">Multi-pass membrane protein</topology>
    </subcellularLocation>
</comment>
<comment type="similarity">
    <text evidence="2 12">Belongs to the G-protein coupled receptor T2R family.</text>
</comment>
<evidence type="ECO:0000256" key="3">
    <source>
        <dbReference type="ARBA" id="ARBA00022480"/>
    </source>
</evidence>
<keyword evidence="15" id="KW-1185">Reference proteome</keyword>
<keyword evidence="9 13" id="KW-0675">Receptor</keyword>
<keyword evidence="8 13" id="KW-0472">Membrane</keyword>
<evidence type="ECO:0000313" key="16">
    <source>
        <dbReference type="RefSeq" id="XP_008583724.1"/>
    </source>
</evidence>
<name>A0ABM0RSY3_GALVR</name>
<evidence type="ECO:0000256" key="8">
    <source>
        <dbReference type="ARBA" id="ARBA00023136"/>
    </source>
</evidence>
<evidence type="ECO:0000256" key="12">
    <source>
        <dbReference type="RuleBase" id="RU004423"/>
    </source>
</evidence>
<evidence type="ECO:0000256" key="4">
    <source>
        <dbReference type="ARBA" id="ARBA00022606"/>
    </source>
</evidence>
<sequence>MPTGLDKIILILTIAGFIIGLSGNVFIGLVNCSEWVKNRKVSLADFIITCLAISRISNLLVSMSSSWILELSPHLSTIYEVAKSTFMLWRITNHLTTWLATCLSIFYFLKIAHFSHSVFLWLKWRMNRVVLALLVFSSFSLIFDFLLLKPFTNRSLNTYKTDESNLTLHKISYIKNLTLLSLNYFVPLALSLTSLLLLFLSLMRHTRNLQLNSVGAGDPTTEAHRRAMKMVMSFLFLFIIHFLCTEVAMWVCFIFSNNEYIKFVMLTFYLFPSGHSFILIVGNKRLRQTALRILWHLKSHLQR</sequence>
<feature type="transmembrane region" description="Helical" evidence="14">
    <location>
        <begin position="184"/>
        <end position="203"/>
    </location>
</feature>
<feature type="transmembrane region" description="Helical" evidence="14">
    <location>
        <begin position="43"/>
        <end position="68"/>
    </location>
</feature>
<evidence type="ECO:0000256" key="13">
    <source>
        <dbReference type="RuleBase" id="RU004424"/>
    </source>
</evidence>
<dbReference type="InterPro" id="IPR007960">
    <property type="entry name" value="TAS2R"/>
</dbReference>
<evidence type="ECO:0000256" key="1">
    <source>
        <dbReference type="ARBA" id="ARBA00004141"/>
    </source>
</evidence>
<feature type="transmembrane region" description="Helical" evidence="14">
    <location>
        <begin position="129"/>
        <end position="148"/>
    </location>
</feature>
<evidence type="ECO:0000256" key="2">
    <source>
        <dbReference type="ARBA" id="ARBA00007376"/>
    </source>
</evidence>
<keyword evidence="6 14" id="KW-1133">Transmembrane helix</keyword>
<proteinExistence type="inferred from homology"/>